<dbReference type="InterPro" id="IPR055236">
    <property type="entry name" value="EVH1_PP4R3"/>
</dbReference>
<dbReference type="PANTHER" id="PTHR23318">
    <property type="entry name" value="ATP SYNTHASE GAMMA-RELATED"/>
    <property type="match status" value="1"/>
</dbReference>
<feature type="domain" description="Serine/threonine-protein phosphatase 4 regulatory subunit 3-like central" evidence="4">
    <location>
        <begin position="188"/>
        <end position="391"/>
    </location>
</feature>
<gene>
    <name evidence="6" type="ORF">ZEAMMB73_Zm00001d040748</name>
</gene>
<reference evidence="6" key="1">
    <citation type="submission" date="2015-12" db="EMBL/GenBank/DDBJ databases">
        <title>Update maize B73 reference genome by single molecule sequencing technologies.</title>
        <authorList>
            <consortium name="Maize Genome Sequencing Project"/>
            <person name="Ware D."/>
        </authorList>
    </citation>
    <scope>NUCLEOTIDE SEQUENCE [LARGE SCALE GENOMIC DNA]</scope>
    <source>
        <tissue evidence="6">Seedling</tissue>
    </source>
</reference>
<evidence type="ECO:0000256" key="3">
    <source>
        <dbReference type="SAM" id="MobiDB-lite"/>
    </source>
</evidence>
<dbReference type="InterPro" id="IPR006887">
    <property type="entry name" value="P4R3-like_central_dom"/>
</dbReference>
<feature type="compositionally biased region" description="Basic and acidic residues" evidence="3">
    <location>
        <begin position="833"/>
        <end position="846"/>
    </location>
</feature>
<dbReference type="PANTHER" id="PTHR23318:SF0">
    <property type="entry name" value="SERINE_THREONINE-PROTEIN PHOSPHATASE 4 REGULATORY SUBUNIT 3"/>
    <property type="match status" value="1"/>
</dbReference>
<dbReference type="SUPFAM" id="SSF50729">
    <property type="entry name" value="PH domain-like"/>
    <property type="match status" value="1"/>
</dbReference>
<evidence type="ECO:0000256" key="2">
    <source>
        <dbReference type="ARBA" id="ARBA00023242"/>
    </source>
</evidence>
<keyword evidence="2" id="KW-0539">Nucleus</keyword>
<evidence type="ECO:0000313" key="6">
    <source>
        <dbReference type="EMBL" id="ONM31958.1"/>
    </source>
</evidence>
<dbReference type="GO" id="GO:0019888">
    <property type="term" value="F:protein phosphatase regulator activity"/>
    <property type="evidence" value="ECO:0007669"/>
    <property type="project" value="InterPro"/>
</dbReference>
<comment type="subcellular location">
    <subcellularLocation>
        <location evidence="1">Nucleus</location>
    </subcellularLocation>
</comment>
<evidence type="ECO:0000256" key="1">
    <source>
        <dbReference type="ARBA" id="ARBA00004123"/>
    </source>
</evidence>
<dbReference type="GO" id="GO:0005634">
    <property type="term" value="C:nucleus"/>
    <property type="evidence" value="ECO:0007669"/>
    <property type="project" value="UniProtKB-SubCell"/>
</dbReference>
<dbReference type="SUPFAM" id="SSF48371">
    <property type="entry name" value="ARM repeat"/>
    <property type="match status" value="1"/>
</dbReference>
<evidence type="ECO:0000259" key="5">
    <source>
        <dbReference type="Pfam" id="PF22972"/>
    </source>
</evidence>
<dbReference type="InterPro" id="IPR011989">
    <property type="entry name" value="ARM-like"/>
</dbReference>
<accession>A0A1D6MSJ1</accession>
<dbReference type="Pfam" id="PF04802">
    <property type="entry name" value="PP4R3"/>
    <property type="match status" value="1"/>
</dbReference>
<feature type="compositionally biased region" description="Acidic residues" evidence="3">
    <location>
        <begin position="736"/>
        <end position="751"/>
    </location>
</feature>
<dbReference type="Gene3D" id="1.25.10.10">
    <property type="entry name" value="Leucine-rich Repeat Variant"/>
    <property type="match status" value="1"/>
</dbReference>
<organism evidence="6">
    <name type="scientific">Zea mays</name>
    <name type="common">Maize</name>
    <dbReference type="NCBI Taxonomy" id="4577"/>
    <lineage>
        <taxon>Eukaryota</taxon>
        <taxon>Viridiplantae</taxon>
        <taxon>Streptophyta</taxon>
        <taxon>Embryophyta</taxon>
        <taxon>Tracheophyta</taxon>
        <taxon>Spermatophyta</taxon>
        <taxon>Magnoliopsida</taxon>
        <taxon>Liliopsida</taxon>
        <taxon>Poales</taxon>
        <taxon>Poaceae</taxon>
        <taxon>PACMAD clade</taxon>
        <taxon>Panicoideae</taxon>
        <taxon>Andropogonodae</taxon>
        <taxon>Andropogoneae</taxon>
        <taxon>Tripsacinae</taxon>
        <taxon>Zea</taxon>
    </lineage>
</organism>
<feature type="compositionally biased region" description="Acidic residues" evidence="3">
    <location>
        <begin position="793"/>
        <end position="802"/>
    </location>
</feature>
<dbReference type="Gene3D" id="2.30.29.30">
    <property type="entry name" value="Pleckstrin-homology domain (PH domain)/Phosphotyrosine-binding domain (PTB)"/>
    <property type="match status" value="1"/>
</dbReference>
<dbReference type="InterPro" id="IPR011993">
    <property type="entry name" value="PH-like_dom_sf"/>
</dbReference>
<dbReference type="InterPro" id="IPR051137">
    <property type="entry name" value="PP4R3-like"/>
</dbReference>
<dbReference type="InterPro" id="IPR016024">
    <property type="entry name" value="ARM-type_fold"/>
</dbReference>
<protein>
    <submittedName>
        <fullName evidence="6">Binding</fullName>
    </submittedName>
</protein>
<sequence length="1080" mass="122465">MAEQEGRDAEAGGDAAAAAVASHTSSMQRVKVYRLADGGKWDDQGTGYVSIDYIEGSKELGLTVLDEDDNDTLLMHNITSDDIYRKQEETIISWRDREAATDLALSFQEAAGCSYIWEHICDIQRNLQFSNLGALEVGPRQSSESLEASRIMHSNDDSFRSANGGEFRELPPVELSNLPFILKTVLEAGITDQMHVAELITQDNDFFPKIVDIFRMCEDLENIDDLHMIFKLVKGIILLNSPSIFDKIFSDEFILDIIGALEYDPEVPRVQNHRAFLKDHVVFKEAIRIENVSVVSKIHQTYRIGYLKDVILPRILDDATLASLNTMIHSNNASVISLLKDDTLFIRRLFARMRSSDISMESKRELVLFLHEFCTLSKSLPLVQQLRLFRTDILILFLNQDPNLLRSYIVQQEGNSLLGLLLKGRLYNENLYSTGVEFGLLLLDLMALMVSSARSCAAVPLVKGMVTDFSEEMHCQFLEILRILMDSFTTSGAHRDVVIEIFYERHLDYLVDVIASSCPPRSLSRSSSNSVHVGGNAEGHCIKPEILLNVCELLCFCVVHHPYRIKCNFLMNNAIEKILTLTQRREKFLVVAAVRFMRTIISRNDDHLIRHVVKFNLLKPIIDVFVDNGERYNMLHSGVLELLEYIRKENIKTLIIYAIESFWDELAIFEHFGSIQAFKLKYQQNLSFCLPYALFSEMASLLFLPFFDKYLESAEPRLNASVPDMRKKAEQRGLEKEEEDYFNEDSDEEDSGSGRRAKHAQNQNNKPKSKVPNGSEADDTDGASRPKSAGLVDYDDDDDEDFNPPPKEPSRPAEDDVPLNISPLKRKPVNAVDGKHSDGEGRRRQKIETRISCAKIAAVTSTAIKHTDLQNKYASHLLTSATPSTEANGIFSEHGTNYEEQQHPMENTETSRQTGGDCIKDVGSMSPEKAVNTTNTSDSEPYSVYLRELQWYPTAPEQVYPRLEKCENITQVNMVTPSAKKNHVFNQCQFNRIKKNHVFNQCQFNRIICSAVCFIRAHCTTNLRRLLEYQASTGSKEWRKLLRLDSNELDQYVQGRSGGVLEGVADDGSFLSVRPNRGYI</sequence>
<proteinExistence type="predicted"/>
<feature type="region of interest" description="Disordered" evidence="3">
    <location>
        <begin position="722"/>
        <end position="846"/>
    </location>
</feature>
<dbReference type="EMBL" id="CM007649">
    <property type="protein sequence ID" value="ONM31958.1"/>
    <property type="molecule type" value="Genomic_DNA"/>
</dbReference>
<evidence type="ECO:0000259" key="4">
    <source>
        <dbReference type="Pfam" id="PF04802"/>
    </source>
</evidence>
<feature type="domain" description="PP4R3 EVH1-like" evidence="5">
    <location>
        <begin position="28"/>
        <end position="127"/>
    </location>
</feature>
<feature type="compositionally biased region" description="Basic and acidic residues" evidence="3">
    <location>
        <begin position="724"/>
        <end position="735"/>
    </location>
</feature>
<dbReference type="ExpressionAtlas" id="A0A1D6MSJ1">
    <property type="expression patterns" value="baseline and differential"/>
</dbReference>
<dbReference type="AlphaFoldDB" id="A0A1D6MSJ1"/>
<name>A0A1D6MSJ1_MAIZE</name>
<dbReference type="Pfam" id="PF22972">
    <property type="entry name" value="EVH1_PP4R3"/>
    <property type="match status" value="1"/>
</dbReference>